<organism evidence="1 2">
    <name type="scientific">Asparagus officinalis</name>
    <name type="common">Garden asparagus</name>
    <dbReference type="NCBI Taxonomy" id="4686"/>
    <lineage>
        <taxon>Eukaryota</taxon>
        <taxon>Viridiplantae</taxon>
        <taxon>Streptophyta</taxon>
        <taxon>Embryophyta</taxon>
        <taxon>Tracheophyta</taxon>
        <taxon>Spermatophyta</taxon>
        <taxon>Magnoliopsida</taxon>
        <taxon>Liliopsida</taxon>
        <taxon>Asparagales</taxon>
        <taxon>Asparagaceae</taxon>
        <taxon>Asparagoideae</taxon>
        <taxon>Asparagus</taxon>
    </lineage>
</organism>
<keyword evidence="2" id="KW-1185">Reference proteome</keyword>
<dbReference type="Gramene" id="ONK81816">
    <property type="protein sequence ID" value="ONK81816"/>
    <property type="gene ID" value="A4U43_C01F33160"/>
</dbReference>
<dbReference type="EMBL" id="CM007381">
    <property type="protein sequence ID" value="ONK81816.1"/>
    <property type="molecule type" value="Genomic_DNA"/>
</dbReference>
<evidence type="ECO:0000313" key="2">
    <source>
        <dbReference type="Proteomes" id="UP000243459"/>
    </source>
</evidence>
<protein>
    <submittedName>
        <fullName evidence="1">Uncharacterized protein</fullName>
    </submittedName>
</protein>
<dbReference type="AlphaFoldDB" id="A0A5P1FU27"/>
<name>A0A5P1FU27_ASPOF</name>
<proteinExistence type="predicted"/>
<gene>
    <name evidence="1" type="ORF">A4U43_C01F33160</name>
</gene>
<reference evidence="2" key="1">
    <citation type="journal article" date="2017" name="Nat. Commun.">
        <title>The asparagus genome sheds light on the origin and evolution of a young Y chromosome.</title>
        <authorList>
            <person name="Harkess A."/>
            <person name="Zhou J."/>
            <person name="Xu C."/>
            <person name="Bowers J.E."/>
            <person name="Van der Hulst R."/>
            <person name="Ayyampalayam S."/>
            <person name="Mercati F."/>
            <person name="Riccardi P."/>
            <person name="McKain M.R."/>
            <person name="Kakrana A."/>
            <person name="Tang H."/>
            <person name="Ray J."/>
            <person name="Groenendijk J."/>
            <person name="Arikit S."/>
            <person name="Mathioni S.M."/>
            <person name="Nakano M."/>
            <person name="Shan H."/>
            <person name="Telgmann-Rauber A."/>
            <person name="Kanno A."/>
            <person name="Yue Z."/>
            <person name="Chen H."/>
            <person name="Li W."/>
            <person name="Chen Y."/>
            <person name="Xu X."/>
            <person name="Zhang Y."/>
            <person name="Luo S."/>
            <person name="Chen H."/>
            <person name="Gao J."/>
            <person name="Mao Z."/>
            <person name="Pires J.C."/>
            <person name="Luo M."/>
            <person name="Kudrna D."/>
            <person name="Wing R.A."/>
            <person name="Meyers B.C."/>
            <person name="Yi K."/>
            <person name="Kong H."/>
            <person name="Lavrijsen P."/>
            <person name="Sunseri F."/>
            <person name="Falavigna A."/>
            <person name="Ye Y."/>
            <person name="Leebens-Mack J.H."/>
            <person name="Chen G."/>
        </authorList>
    </citation>
    <scope>NUCLEOTIDE SEQUENCE [LARGE SCALE GENOMIC DNA]</scope>
    <source>
        <strain evidence="2">cv. DH0086</strain>
    </source>
</reference>
<accession>A0A5P1FU27</accession>
<evidence type="ECO:0000313" key="1">
    <source>
        <dbReference type="EMBL" id="ONK81816.1"/>
    </source>
</evidence>
<dbReference type="Proteomes" id="UP000243459">
    <property type="component" value="Chromosome 1"/>
</dbReference>
<sequence>MADIHILQILFRVLNFTKIKRQPVRSQNYLGCRLRPPKQKRGIAGELVAHQVHTRETNITKRLRDVACQLILREIKPNQIRTFIHAEERTRDFSGEPVPPEVDNRELAELAEGRRDGAREPAGHETELFELSEGGEIFRDGARERRLVDSEMLEVLKIFEFGREWAFEVGEVAEAEDLEADEVANGGGEGAVQGGFFMEGEEADTTAEVVALDAGPAAAVSVWGPGGEVGGGEGLLEGQESCFVLLVACRGDGGCEEDKGGENDNVGSHLVSNVCLFEHREM</sequence>